<dbReference type="EMBL" id="AANZ01000014">
    <property type="protein sequence ID" value="EAQ79609.1"/>
    <property type="molecule type" value="Genomic_DNA"/>
</dbReference>
<dbReference type="AlphaFoldDB" id="A3ZV41"/>
<evidence type="ECO:0000313" key="2">
    <source>
        <dbReference type="Proteomes" id="UP000004358"/>
    </source>
</evidence>
<comment type="caution">
    <text evidence="1">The sequence shown here is derived from an EMBL/GenBank/DDBJ whole genome shotgun (WGS) entry which is preliminary data.</text>
</comment>
<accession>A3ZV41</accession>
<dbReference type="Proteomes" id="UP000004358">
    <property type="component" value="Unassembled WGS sequence"/>
</dbReference>
<reference evidence="1 2" key="1">
    <citation type="submission" date="2006-02" db="EMBL/GenBank/DDBJ databases">
        <authorList>
            <person name="Amann R."/>
            <person name="Ferriera S."/>
            <person name="Johnson J."/>
            <person name="Kravitz S."/>
            <person name="Halpern A."/>
            <person name="Remington K."/>
            <person name="Beeson K."/>
            <person name="Tran B."/>
            <person name="Rogers Y.-H."/>
            <person name="Friedman R."/>
            <person name="Venter J.C."/>
        </authorList>
    </citation>
    <scope>NUCLEOTIDE SEQUENCE [LARGE SCALE GENOMIC DNA]</scope>
    <source>
        <strain evidence="1 2">DSM 3645</strain>
    </source>
</reference>
<evidence type="ECO:0000313" key="1">
    <source>
        <dbReference type="EMBL" id="EAQ79609.1"/>
    </source>
</evidence>
<organism evidence="1 2">
    <name type="scientific">Blastopirellula marina DSM 3645</name>
    <dbReference type="NCBI Taxonomy" id="314230"/>
    <lineage>
        <taxon>Bacteria</taxon>
        <taxon>Pseudomonadati</taxon>
        <taxon>Planctomycetota</taxon>
        <taxon>Planctomycetia</taxon>
        <taxon>Pirellulales</taxon>
        <taxon>Pirellulaceae</taxon>
        <taxon>Blastopirellula</taxon>
    </lineage>
</organism>
<proteinExistence type="predicted"/>
<gene>
    <name evidence="1" type="ORF">DSM3645_03998</name>
</gene>
<dbReference type="HOGENOM" id="CLU_3402320_0_0_0"/>
<sequence>MISSGAIKRNTRANSWPRKAVAMAPEFLGS</sequence>
<name>A3ZV41_9BACT</name>
<protein>
    <submittedName>
        <fullName evidence="1">Uncharacterized protein</fullName>
    </submittedName>
</protein>